<comment type="cofactor">
    <cofactor evidence="10">
        <name>Mn(2+)</name>
        <dbReference type="ChEBI" id="CHEBI:29035"/>
    </cofactor>
</comment>
<comment type="similarity">
    <text evidence="2 10">Belongs to the glycosyltransferase 2 family. GalNAc-T subfamily.</text>
</comment>
<evidence type="ECO:0000313" key="14">
    <source>
        <dbReference type="RefSeq" id="XP_012935809.1"/>
    </source>
</evidence>
<dbReference type="Gene3D" id="2.80.10.50">
    <property type="match status" value="1"/>
</dbReference>
<feature type="region of interest" description="Disordered" evidence="11">
    <location>
        <begin position="78"/>
        <end position="100"/>
    </location>
</feature>
<evidence type="ECO:0000313" key="13">
    <source>
        <dbReference type="Proteomes" id="UP000694888"/>
    </source>
</evidence>
<evidence type="ECO:0000256" key="10">
    <source>
        <dbReference type="RuleBase" id="RU361242"/>
    </source>
</evidence>
<keyword evidence="8 10" id="KW-0472">Membrane</keyword>
<feature type="domain" description="Ricin B lectin" evidence="12">
    <location>
        <begin position="502"/>
        <end position="620"/>
    </location>
</feature>
<comment type="pathway">
    <text evidence="10">Protein modification; protein glycosylation.</text>
</comment>
<evidence type="ECO:0000256" key="2">
    <source>
        <dbReference type="ARBA" id="ARBA00005680"/>
    </source>
</evidence>
<dbReference type="Gene3D" id="3.90.550.10">
    <property type="entry name" value="Spore Coat Polysaccharide Biosynthesis Protein SpsA, Chain A"/>
    <property type="match status" value="1"/>
</dbReference>
<evidence type="ECO:0000256" key="11">
    <source>
        <dbReference type="SAM" id="MobiDB-lite"/>
    </source>
</evidence>
<keyword evidence="10" id="KW-0464">Manganese</keyword>
<gene>
    <name evidence="14" type="primary">LOC101856252</name>
</gene>
<evidence type="ECO:0000256" key="7">
    <source>
        <dbReference type="ARBA" id="ARBA00023034"/>
    </source>
</evidence>
<keyword evidence="6 10" id="KW-1133">Transmembrane helix</keyword>
<protein>
    <recommendedName>
        <fullName evidence="10">Polypeptide N-acetylgalactosaminyltransferase</fullName>
        <ecNumber evidence="10">2.4.1.-</ecNumber>
    </recommendedName>
    <alternativeName>
        <fullName evidence="10">Protein-UDP acetylgalactosaminyltransferase</fullName>
    </alternativeName>
</protein>
<comment type="subcellular location">
    <subcellularLocation>
        <location evidence="1 10">Golgi apparatus membrane</location>
        <topology evidence="1 10">Single-pass type II membrane protein</topology>
    </subcellularLocation>
</comment>
<evidence type="ECO:0000256" key="1">
    <source>
        <dbReference type="ARBA" id="ARBA00004323"/>
    </source>
</evidence>
<evidence type="ECO:0000256" key="3">
    <source>
        <dbReference type="ARBA" id="ARBA00022692"/>
    </source>
</evidence>
<dbReference type="InterPro" id="IPR001173">
    <property type="entry name" value="Glyco_trans_2-like"/>
</dbReference>
<keyword evidence="4 10" id="KW-0430">Lectin</keyword>
<accession>A0ABM0ZW77</accession>
<dbReference type="Pfam" id="PF00652">
    <property type="entry name" value="Ricin_B_lectin"/>
    <property type="match status" value="1"/>
</dbReference>
<proteinExistence type="inferred from homology"/>
<dbReference type="InterPro" id="IPR000772">
    <property type="entry name" value="Ricin_B_lectin"/>
</dbReference>
<dbReference type="PROSITE" id="PS50231">
    <property type="entry name" value="RICIN_B_LECTIN"/>
    <property type="match status" value="1"/>
</dbReference>
<organism evidence="13 14">
    <name type="scientific">Aplysia californica</name>
    <name type="common">California sea hare</name>
    <dbReference type="NCBI Taxonomy" id="6500"/>
    <lineage>
        <taxon>Eukaryota</taxon>
        <taxon>Metazoa</taxon>
        <taxon>Spiralia</taxon>
        <taxon>Lophotrochozoa</taxon>
        <taxon>Mollusca</taxon>
        <taxon>Gastropoda</taxon>
        <taxon>Heterobranchia</taxon>
        <taxon>Euthyneura</taxon>
        <taxon>Tectipleura</taxon>
        <taxon>Aplysiida</taxon>
        <taxon>Aplysioidea</taxon>
        <taxon>Aplysiidae</taxon>
        <taxon>Aplysia</taxon>
    </lineage>
</organism>
<dbReference type="EC" id="2.4.1.-" evidence="10"/>
<evidence type="ECO:0000256" key="9">
    <source>
        <dbReference type="ARBA" id="ARBA00023157"/>
    </source>
</evidence>
<keyword evidence="10" id="KW-0808">Transferase</keyword>
<keyword evidence="3 10" id="KW-0812">Transmembrane</keyword>
<dbReference type="Pfam" id="PF00535">
    <property type="entry name" value="Glycos_transf_2"/>
    <property type="match status" value="1"/>
</dbReference>
<dbReference type="PANTHER" id="PTHR11675">
    <property type="entry name" value="N-ACETYLGALACTOSAMINYLTRANSFERASE"/>
    <property type="match status" value="1"/>
</dbReference>
<dbReference type="CDD" id="cd02510">
    <property type="entry name" value="pp-GalNAc-T"/>
    <property type="match status" value="1"/>
</dbReference>
<dbReference type="SUPFAM" id="SSF53448">
    <property type="entry name" value="Nucleotide-diphospho-sugar transferases"/>
    <property type="match status" value="1"/>
</dbReference>
<dbReference type="GeneID" id="101856252"/>
<keyword evidence="7 10" id="KW-0333">Golgi apparatus</keyword>
<dbReference type="InterPro" id="IPR029044">
    <property type="entry name" value="Nucleotide-diphossugar_trans"/>
</dbReference>
<sequence>MKCGGRFRRYGWCSLPQCLKFVGVCVLAIVGLNIFFLSFNQRHIRKRSIGCKSRDRDGLCLDPSIDSLLLSSHRMNSAMNSGHHQQNTSNSPSPPTKKMCTAEEFRRGDKTGNPLIDDYGRNDVRFAGERGHGVVLTVNMKTQLDNIMKEHNVNTMASDEIPLNRLVPDSRIEGCNKLRYNTSSLPTASIIIPFYNEWPSMLLRTVYSIINRTPRRLVADIILVDDASTMATLHKPLEEYIESNFPRGLVRLLRMPERKGLIKARMRGFEEAKGEVLVFFDSHMEVNIEWLPPLLTEIAGDRTVVAMSTLDYIQRDTFEYRYNMNYLTRYAWDWRMVFFETFFRDDQVGKQKTSARPGAAMVGAAFGMDKKFFKELGGYDEGMTVWGGENLEMSWRVWLCGGSLKHLPCSRIGHVARAQPYSFPGGRAHIENFNYKRAVDVWLGDYAKYVYYIRPDMKTMDVGDLSSRLELKKRLKCKDFSWYLENVWPELNKYDEHATIWGAVKNDGVNMCLDNDGYLFQALSSLFLRSCSGILNNQGFSLTHDGRLRTTLQCVIAPVQYDGGEAKLEDCIIGAKDKWEYTQDRQLVHTSSKMCLDVGLQGPVVRTCNPTAITQKWSFQPFQLPSITPKA</sequence>
<dbReference type="RefSeq" id="XP_012935809.1">
    <property type="nucleotide sequence ID" value="XM_013080355.1"/>
</dbReference>
<feature type="transmembrane region" description="Helical" evidence="10">
    <location>
        <begin position="21"/>
        <end position="39"/>
    </location>
</feature>
<dbReference type="Proteomes" id="UP000694888">
    <property type="component" value="Unplaced"/>
</dbReference>
<reference evidence="14" key="1">
    <citation type="submission" date="2025-08" db="UniProtKB">
        <authorList>
            <consortium name="RefSeq"/>
        </authorList>
    </citation>
    <scope>IDENTIFICATION</scope>
</reference>
<dbReference type="InterPro" id="IPR045885">
    <property type="entry name" value="GalNAc-T"/>
</dbReference>
<name>A0ABM0ZW77_APLCA</name>
<evidence type="ECO:0000256" key="8">
    <source>
        <dbReference type="ARBA" id="ARBA00023136"/>
    </source>
</evidence>
<evidence type="ECO:0000256" key="5">
    <source>
        <dbReference type="ARBA" id="ARBA00022968"/>
    </source>
</evidence>
<evidence type="ECO:0000256" key="4">
    <source>
        <dbReference type="ARBA" id="ARBA00022734"/>
    </source>
</evidence>
<dbReference type="SUPFAM" id="SSF50370">
    <property type="entry name" value="Ricin B-like lectins"/>
    <property type="match status" value="1"/>
</dbReference>
<keyword evidence="10" id="KW-0328">Glycosyltransferase</keyword>
<keyword evidence="9 10" id="KW-1015">Disulfide bond</keyword>
<dbReference type="InterPro" id="IPR035992">
    <property type="entry name" value="Ricin_B-like_lectins"/>
</dbReference>
<keyword evidence="13" id="KW-1185">Reference proteome</keyword>
<feature type="compositionally biased region" description="Polar residues" evidence="11">
    <location>
        <begin position="78"/>
        <end position="91"/>
    </location>
</feature>
<evidence type="ECO:0000256" key="6">
    <source>
        <dbReference type="ARBA" id="ARBA00022989"/>
    </source>
</evidence>
<evidence type="ECO:0000259" key="12">
    <source>
        <dbReference type="SMART" id="SM00458"/>
    </source>
</evidence>
<dbReference type="PANTHER" id="PTHR11675:SF126">
    <property type="entry name" value="RICIN B LECTIN DOMAIN-CONTAINING PROTEIN"/>
    <property type="match status" value="1"/>
</dbReference>
<keyword evidence="5" id="KW-0735">Signal-anchor</keyword>
<dbReference type="SMART" id="SM00458">
    <property type="entry name" value="RICIN"/>
    <property type="match status" value="1"/>
</dbReference>